<evidence type="ECO:0000256" key="1">
    <source>
        <dbReference type="ARBA" id="ARBA00022737"/>
    </source>
</evidence>
<dbReference type="Gene3D" id="1.25.40.20">
    <property type="entry name" value="Ankyrin repeat-containing domain"/>
    <property type="match status" value="1"/>
</dbReference>
<feature type="compositionally biased region" description="Basic and acidic residues" evidence="4">
    <location>
        <begin position="504"/>
        <end position="513"/>
    </location>
</feature>
<dbReference type="Pfam" id="PF12796">
    <property type="entry name" value="Ank_2"/>
    <property type="match status" value="1"/>
</dbReference>
<dbReference type="GO" id="GO:0085020">
    <property type="term" value="P:protein K6-linked ubiquitination"/>
    <property type="evidence" value="ECO:0007669"/>
    <property type="project" value="TreeGrafter"/>
</dbReference>
<evidence type="ECO:0000259" key="5">
    <source>
        <dbReference type="Pfam" id="PF24883"/>
    </source>
</evidence>
<feature type="repeat" description="ANK" evidence="3">
    <location>
        <begin position="347"/>
        <end position="379"/>
    </location>
</feature>
<accession>A0A9P5BR27</accession>
<dbReference type="GO" id="GO:0004842">
    <property type="term" value="F:ubiquitin-protein transferase activity"/>
    <property type="evidence" value="ECO:0007669"/>
    <property type="project" value="TreeGrafter"/>
</dbReference>
<evidence type="ECO:0000313" key="6">
    <source>
        <dbReference type="EMBL" id="KAF4848881.1"/>
    </source>
</evidence>
<reference evidence="6" key="1">
    <citation type="submission" date="2019-06" db="EMBL/GenBank/DDBJ databases">
        <authorList>
            <person name="Gan P."/>
            <person name="Shirasu K."/>
        </authorList>
    </citation>
    <scope>NUCLEOTIDE SEQUENCE [LARGE SCALE GENOMIC DNA]</scope>
    <source>
        <strain evidence="6">CAD2</strain>
    </source>
</reference>
<organism evidence="6 7">
    <name type="scientific">Colletotrichum siamense</name>
    <name type="common">Anthracnose fungus</name>
    <dbReference type="NCBI Taxonomy" id="690259"/>
    <lineage>
        <taxon>Eukaryota</taxon>
        <taxon>Fungi</taxon>
        <taxon>Dikarya</taxon>
        <taxon>Ascomycota</taxon>
        <taxon>Pezizomycotina</taxon>
        <taxon>Sordariomycetes</taxon>
        <taxon>Hypocreomycetidae</taxon>
        <taxon>Glomerellales</taxon>
        <taxon>Glomerellaceae</taxon>
        <taxon>Colletotrichum</taxon>
        <taxon>Colletotrichum gloeosporioides species complex</taxon>
    </lineage>
</organism>
<dbReference type="PROSITE" id="PS50297">
    <property type="entry name" value="ANK_REP_REGION"/>
    <property type="match status" value="3"/>
</dbReference>
<dbReference type="InterPro" id="IPR002110">
    <property type="entry name" value="Ankyrin_rpt"/>
</dbReference>
<dbReference type="InterPro" id="IPR036770">
    <property type="entry name" value="Ankyrin_rpt-contain_sf"/>
</dbReference>
<feature type="repeat" description="ANK" evidence="3">
    <location>
        <begin position="381"/>
        <end position="413"/>
    </location>
</feature>
<gene>
    <name evidence="6" type="primary">Ank3-0</name>
    <name evidence="6" type="ORF">CGCSCA2_v012123</name>
</gene>
<dbReference type="OrthoDB" id="4836871at2759"/>
<dbReference type="Pfam" id="PF00023">
    <property type="entry name" value="Ank"/>
    <property type="match status" value="1"/>
</dbReference>
<feature type="region of interest" description="Disordered" evidence="4">
    <location>
        <begin position="499"/>
        <end position="531"/>
    </location>
</feature>
<feature type="repeat" description="ANK" evidence="3">
    <location>
        <begin position="447"/>
        <end position="479"/>
    </location>
</feature>
<dbReference type="PANTHER" id="PTHR24171">
    <property type="entry name" value="ANKYRIN REPEAT DOMAIN-CONTAINING PROTEIN 39-RELATED"/>
    <property type="match status" value="1"/>
</dbReference>
<keyword evidence="2 3" id="KW-0040">ANK repeat</keyword>
<evidence type="ECO:0000256" key="3">
    <source>
        <dbReference type="PROSITE-ProRule" id="PRU00023"/>
    </source>
</evidence>
<evidence type="ECO:0000313" key="7">
    <source>
        <dbReference type="Proteomes" id="UP000711996"/>
    </source>
</evidence>
<dbReference type="AlphaFoldDB" id="A0A9P5BR27"/>
<comment type="caution">
    <text evidence="6">The sequence shown here is derived from an EMBL/GenBank/DDBJ whole genome shotgun (WGS) entry which is preliminary data.</text>
</comment>
<dbReference type="Pfam" id="PF24883">
    <property type="entry name" value="NPHP3_N"/>
    <property type="match status" value="1"/>
</dbReference>
<evidence type="ECO:0000256" key="4">
    <source>
        <dbReference type="SAM" id="MobiDB-lite"/>
    </source>
</evidence>
<protein>
    <submittedName>
        <fullName evidence="6">Ankyrin-3</fullName>
    </submittedName>
</protein>
<dbReference type="Proteomes" id="UP000711996">
    <property type="component" value="Unassembled WGS sequence"/>
</dbReference>
<keyword evidence="1" id="KW-0677">Repeat</keyword>
<feature type="domain" description="Nephrocystin 3-like N-terminal" evidence="5">
    <location>
        <begin position="171"/>
        <end position="272"/>
    </location>
</feature>
<proteinExistence type="predicted"/>
<dbReference type="SMART" id="SM00248">
    <property type="entry name" value="ANK"/>
    <property type="match status" value="5"/>
</dbReference>
<dbReference type="PROSITE" id="PS50088">
    <property type="entry name" value="ANK_REPEAT"/>
    <property type="match status" value="4"/>
</dbReference>
<dbReference type="SUPFAM" id="SSF48403">
    <property type="entry name" value="Ankyrin repeat"/>
    <property type="match status" value="1"/>
</dbReference>
<dbReference type="PANTHER" id="PTHR24171:SF8">
    <property type="entry name" value="BRCA1-ASSOCIATED RING DOMAIN PROTEIN 1"/>
    <property type="match status" value="1"/>
</dbReference>
<dbReference type="Gene3D" id="3.40.50.300">
    <property type="entry name" value="P-loop containing nucleotide triphosphate hydrolases"/>
    <property type="match status" value="1"/>
</dbReference>
<evidence type="ECO:0000256" key="2">
    <source>
        <dbReference type="ARBA" id="ARBA00023043"/>
    </source>
</evidence>
<feature type="repeat" description="ANK" evidence="3">
    <location>
        <begin position="414"/>
        <end position="446"/>
    </location>
</feature>
<keyword evidence="7" id="KW-1185">Reference proteome</keyword>
<sequence length="531" mass="58689">MAEILGIAAAAIQLTELTIKILSEGYAFLNKTVGAPTEIRQLLTETAALDCLLSRLRDLSHPTNPAPANENVLLRLEQIGVEDGERVRNIAKRLTWSLRAQKEVQESLDRLRRMKETLSTALETNTALAIDRIETKVNQTDWQRVFSWVCPVTHLQTQDTLQDLLSRRHPGSGLWLVESEAFGNWVNDRSEELLWITGLPGAGKSVLCATAVETLSSMMHLPGAIMVYFFCSFEESEKAALHFLMSIAAQFVSQSQRCFDIASKRQKDKNGFSLTIGEFERHLDWFLKPAQSPRRYRLWQAVLQTSPGMDAVRHSAAPIIYAIANDLHILVDVLLPTLDDVNGYFLGGSTCLLITAIVNNVKLARQLLSQGAGVDFPDKMRQLTPLHVAAEHGSEEMVELLLEHGASPFARSDSGTTPFYRAARDGSTKTLRLLYDAGSELDAKTWDLWTPLMEAVENGNREAIKLLLSWGADAGNVSRYGTTPLDLASKDLAPLIIEAGGGPGEDRSPERQEGIGSREGNHGVWRPARIG</sequence>
<dbReference type="InterPro" id="IPR056884">
    <property type="entry name" value="NPHP3-like_N"/>
</dbReference>
<name>A0A9P5BR27_COLSI</name>
<dbReference type="InterPro" id="IPR027417">
    <property type="entry name" value="P-loop_NTPase"/>
</dbReference>
<dbReference type="EMBL" id="QPMT01000052">
    <property type="protein sequence ID" value="KAF4848881.1"/>
    <property type="molecule type" value="Genomic_DNA"/>
</dbReference>